<dbReference type="InterPro" id="IPR050248">
    <property type="entry name" value="Polysacc_deacetylase_ArnD"/>
</dbReference>
<accession>A0A9X1R4T9</accession>
<dbReference type="PANTHER" id="PTHR10587:SF133">
    <property type="entry name" value="CHITIN DEACETYLASE 1-RELATED"/>
    <property type="match status" value="1"/>
</dbReference>
<comment type="caution">
    <text evidence="4">The sequence shown here is derived from an EMBL/GenBank/DDBJ whole genome shotgun (WGS) entry which is preliminary data.</text>
</comment>
<dbReference type="InterPro" id="IPR037126">
    <property type="entry name" value="PdaC/RsiV-like_sf"/>
</dbReference>
<reference evidence="4" key="1">
    <citation type="submission" date="2021-09" db="EMBL/GenBank/DDBJ databases">
        <title>Genome of Aequorivita sp. strain F64183.</title>
        <authorList>
            <person name="Wang Y."/>
        </authorList>
    </citation>
    <scope>NUCLEOTIDE SEQUENCE</scope>
    <source>
        <strain evidence="4">F64183</strain>
    </source>
</reference>
<dbReference type="InterPro" id="IPR021729">
    <property type="entry name" value="DUF3298"/>
</dbReference>
<dbReference type="GO" id="GO:0016020">
    <property type="term" value="C:membrane"/>
    <property type="evidence" value="ECO:0007669"/>
    <property type="project" value="TreeGrafter"/>
</dbReference>
<dbReference type="Proteomes" id="UP001139462">
    <property type="component" value="Unassembled WGS sequence"/>
</dbReference>
<evidence type="ECO:0000259" key="3">
    <source>
        <dbReference type="PROSITE" id="PS51677"/>
    </source>
</evidence>
<dbReference type="InterPro" id="IPR011330">
    <property type="entry name" value="Glyco_hydro/deAcase_b/a-brl"/>
</dbReference>
<evidence type="ECO:0000256" key="2">
    <source>
        <dbReference type="ARBA" id="ARBA00022801"/>
    </source>
</evidence>
<dbReference type="Gene3D" id="3.20.20.370">
    <property type="entry name" value="Glycoside hydrolase/deacetylase"/>
    <property type="match status" value="1"/>
</dbReference>
<dbReference type="InterPro" id="IPR002509">
    <property type="entry name" value="NODB_dom"/>
</dbReference>
<sequence>MKKIMYVFMLSAFIFSCKDNSKKDETQKPSTVTLEESVENLTDSIQVKNIQIGSDTANDKNKFHLSYPSTVYDFINKNEDEFAQSYLSEFKDAAKKVNDEAVAGLDFGQHFEIIESTPSIIAFLIERYTSYGNNYNSQYFTHIYDIKEKKKLEFSTIFSPQDNFDKLAEVVKSKTSEILREKISALQELTDDDKKVLWKNSQEMIDAGTKANDKNYHAFSWDKSGNLTIYFDKYQVASGNHGNIEIKLAPESYKHLVAKKYQFIFHIQPQTQEEDTSTTAFEPDQSSTKTYKIDCSKEPCVALTFDDGPATHTTQLLDILKKHDVKATFFVLGKSAKVQKNTLLRAYKEGHQIGNHSWDHKDLKKLSDEEIVNQIFKTNDVISNITGEEVNVMRPPYGSFNDIVKNKANMPIILWNLDPLDWKDRNAETVAKRISEADINGIVLAHDIHKTTVEAMPEVISNLKSKGYHLVTIDNLFAGKDLVNGKTYSRRK</sequence>
<dbReference type="SUPFAM" id="SSF88713">
    <property type="entry name" value="Glycoside hydrolase/deacetylase"/>
    <property type="match status" value="1"/>
</dbReference>
<dbReference type="Gene3D" id="3.90.640.20">
    <property type="entry name" value="Heat-shock cognate protein, ATPase"/>
    <property type="match status" value="1"/>
</dbReference>
<proteinExistence type="predicted"/>
<keyword evidence="2" id="KW-0378">Hydrolase</keyword>
<gene>
    <name evidence="4" type="ORF">K8344_10545</name>
</gene>
<evidence type="ECO:0000313" key="4">
    <source>
        <dbReference type="EMBL" id="MCG2431558.1"/>
    </source>
</evidence>
<dbReference type="GO" id="GO:0005975">
    <property type="term" value="P:carbohydrate metabolic process"/>
    <property type="evidence" value="ECO:0007669"/>
    <property type="project" value="InterPro"/>
</dbReference>
<dbReference type="PROSITE" id="PS51677">
    <property type="entry name" value="NODB"/>
    <property type="match status" value="1"/>
</dbReference>
<keyword evidence="5" id="KW-1185">Reference proteome</keyword>
<keyword evidence="1" id="KW-0479">Metal-binding</keyword>
<dbReference type="PROSITE" id="PS51257">
    <property type="entry name" value="PROKAR_LIPOPROTEIN"/>
    <property type="match status" value="1"/>
</dbReference>
<dbReference type="GO" id="GO:0016810">
    <property type="term" value="F:hydrolase activity, acting on carbon-nitrogen (but not peptide) bonds"/>
    <property type="evidence" value="ECO:0007669"/>
    <property type="project" value="InterPro"/>
</dbReference>
<name>A0A9X1R4T9_9FLAO</name>
<dbReference type="PANTHER" id="PTHR10587">
    <property type="entry name" value="GLYCOSYL TRANSFERASE-RELATED"/>
    <property type="match status" value="1"/>
</dbReference>
<feature type="domain" description="NodB homology" evidence="3">
    <location>
        <begin position="299"/>
        <end position="471"/>
    </location>
</feature>
<protein>
    <submittedName>
        <fullName evidence="4">Polysaccharide deacetylase family protein</fullName>
    </submittedName>
</protein>
<dbReference type="Pfam" id="PF11738">
    <property type="entry name" value="DUF3298"/>
    <property type="match status" value="1"/>
</dbReference>
<dbReference type="EMBL" id="JAIRBB010000009">
    <property type="protein sequence ID" value="MCG2431558.1"/>
    <property type="molecule type" value="Genomic_DNA"/>
</dbReference>
<dbReference type="GO" id="GO:0046872">
    <property type="term" value="F:metal ion binding"/>
    <property type="evidence" value="ECO:0007669"/>
    <property type="project" value="UniProtKB-KW"/>
</dbReference>
<dbReference type="RefSeq" id="WP_237608657.1">
    <property type="nucleotide sequence ID" value="NZ_JAIRBB010000009.1"/>
</dbReference>
<organism evidence="4 5">
    <name type="scientific">Aequorivita xiaoshiensis</name>
    <dbReference type="NCBI Taxonomy" id="2874476"/>
    <lineage>
        <taxon>Bacteria</taxon>
        <taxon>Pseudomonadati</taxon>
        <taxon>Bacteroidota</taxon>
        <taxon>Flavobacteriia</taxon>
        <taxon>Flavobacteriales</taxon>
        <taxon>Flavobacteriaceae</taxon>
        <taxon>Aequorivita</taxon>
    </lineage>
</organism>
<dbReference type="AlphaFoldDB" id="A0A9X1R4T9"/>
<evidence type="ECO:0000313" key="5">
    <source>
        <dbReference type="Proteomes" id="UP001139462"/>
    </source>
</evidence>
<dbReference type="Pfam" id="PF01522">
    <property type="entry name" value="Polysacc_deac_1"/>
    <property type="match status" value="1"/>
</dbReference>
<evidence type="ECO:0000256" key="1">
    <source>
        <dbReference type="ARBA" id="ARBA00022723"/>
    </source>
</evidence>